<feature type="non-terminal residue" evidence="2">
    <location>
        <position position="1"/>
    </location>
</feature>
<dbReference type="EMBL" id="CAJOBH010153171">
    <property type="protein sequence ID" value="CAF4853318.1"/>
    <property type="molecule type" value="Genomic_DNA"/>
</dbReference>
<sequence>MQKRISSSKHQSRVSQYALDDFFNTTDEQMSRMTSMMP</sequence>
<dbReference type="Proteomes" id="UP000681720">
    <property type="component" value="Unassembled WGS sequence"/>
</dbReference>
<gene>
    <name evidence="1" type="ORF">BYL167_LOCUS50287</name>
    <name evidence="2" type="ORF">BYL167_LOCUS50513</name>
    <name evidence="3" type="ORF">GIL414_LOCUS58744</name>
    <name evidence="4" type="ORF">GIL414_LOCUS58962</name>
</gene>
<dbReference type="EMBL" id="CAJOBH010155004">
    <property type="protein sequence ID" value="CAF4859340.1"/>
    <property type="molecule type" value="Genomic_DNA"/>
</dbReference>
<comment type="caution">
    <text evidence="2">The sequence shown here is derived from an EMBL/GenBank/DDBJ whole genome shotgun (WGS) entry which is preliminary data.</text>
</comment>
<evidence type="ECO:0000313" key="3">
    <source>
        <dbReference type="EMBL" id="CAF5028020.1"/>
    </source>
</evidence>
<evidence type="ECO:0000313" key="4">
    <source>
        <dbReference type="EMBL" id="CAF5032253.1"/>
    </source>
</evidence>
<evidence type="ECO:0000313" key="1">
    <source>
        <dbReference type="EMBL" id="CAF4853318.1"/>
    </source>
</evidence>
<reference evidence="2" key="1">
    <citation type="submission" date="2021-02" db="EMBL/GenBank/DDBJ databases">
        <authorList>
            <person name="Nowell W R."/>
        </authorList>
    </citation>
    <scope>NUCLEOTIDE SEQUENCE</scope>
</reference>
<organism evidence="2 5">
    <name type="scientific">Rotaria magnacalcarata</name>
    <dbReference type="NCBI Taxonomy" id="392030"/>
    <lineage>
        <taxon>Eukaryota</taxon>
        <taxon>Metazoa</taxon>
        <taxon>Spiralia</taxon>
        <taxon>Gnathifera</taxon>
        <taxon>Rotifera</taxon>
        <taxon>Eurotatoria</taxon>
        <taxon>Bdelloidea</taxon>
        <taxon>Philodinida</taxon>
        <taxon>Philodinidae</taxon>
        <taxon>Rotaria</taxon>
    </lineage>
</organism>
<evidence type="ECO:0000313" key="2">
    <source>
        <dbReference type="EMBL" id="CAF4859340.1"/>
    </source>
</evidence>
<evidence type="ECO:0000313" key="5">
    <source>
        <dbReference type="Proteomes" id="UP000681967"/>
    </source>
</evidence>
<dbReference type="EMBL" id="CAJOBJ010220575">
    <property type="protein sequence ID" value="CAF5032253.1"/>
    <property type="molecule type" value="Genomic_DNA"/>
</dbReference>
<dbReference type="EMBL" id="CAJOBJ010218647">
    <property type="protein sequence ID" value="CAF5028020.1"/>
    <property type="molecule type" value="Genomic_DNA"/>
</dbReference>
<dbReference type="AlphaFoldDB" id="A0A8S3BUB2"/>
<proteinExistence type="predicted"/>
<protein>
    <submittedName>
        <fullName evidence="2">Uncharacterized protein</fullName>
    </submittedName>
</protein>
<name>A0A8S3BUB2_9BILA</name>
<dbReference type="Proteomes" id="UP000681967">
    <property type="component" value="Unassembled WGS sequence"/>
</dbReference>
<accession>A0A8S3BUB2</accession>